<dbReference type="SUPFAM" id="SSF53756">
    <property type="entry name" value="UDP-Glycosyltransferase/glycogen phosphorylase"/>
    <property type="match status" value="1"/>
</dbReference>
<dbReference type="PANTHER" id="PTHR45947">
    <property type="entry name" value="SULFOQUINOVOSYL TRANSFERASE SQD2"/>
    <property type="match status" value="1"/>
</dbReference>
<dbReference type="Pfam" id="PF00534">
    <property type="entry name" value="Glycos_transf_1"/>
    <property type="match status" value="1"/>
</dbReference>
<proteinExistence type="predicted"/>
<sequence>MARPVRLLEVVDSLQPGGMENVLVQVLSRYAPEQVSADVVCLVRSGPFEERLPSRTKVHVIGKKDGFDWKTVSSMRELIRRGGYDVVHTHHLGGLIFFSLACGMRKRPVLIHSEHTIWTGSDLSRKKRWQRRMLYPIASAVTTVSQQQVDQMQALGFRHRQMFPIVNGVDSARFCPAVDKVAVRRQLNLNPQARWLGMVARFGPWKRHLDLIEAFEGMAQDQSHVNLLLVGDGGPEKERVLARLETSRFRDRIHWAGFQLDPVPWYQAMDALVVSSSNEGMPNAVLEAMSCGLPMMANDVCGVREIAEDEKHGWIMDLGSVPKLEAGLRLAAVAAEQELASRGRAARLHVQNQFSMDATVGKYFDLFCQSIGKTNKTLPG</sequence>
<dbReference type="Pfam" id="PF13439">
    <property type="entry name" value="Glyco_transf_4"/>
    <property type="match status" value="1"/>
</dbReference>
<feature type="domain" description="Glycosyltransferase subfamily 4-like N-terminal" evidence="2">
    <location>
        <begin position="16"/>
        <end position="173"/>
    </location>
</feature>
<dbReference type="Gene3D" id="3.40.50.2000">
    <property type="entry name" value="Glycogen Phosphorylase B"/>
    <property type="match status" value="2"/>
</dbReference>
<feature type="domain" description="Glycosyl transferase family 1" evidence="1">
    <location>
        <begin position="183"/>
        <end position="330"/>
    </location>
</feature>
<dbReference type="InterPro" id="IPR028098">
    <property type="entry name" value="Glyco_trans_4-like_N"/>
</dbReference>
<evidence type="ECO:0000259" key="2">
    <source>
        <dbReference type="Pfam" id="PF13439"/>
    </source>
</evidence>
<dbReference type="AlphaFoldDB" id="A0A366HX40"/>
<dbReference type="GO" id="GO:0016757">
    <property type="term" value="F:glycosyltransferase activity"/>
    <property type="evidence" value="ECO:0007669"/>
    <property type="project" value="InterPro"/>
</dbReference>
<dbReference type="InterPro" id="IPR050194">
    <property type="entry name" value="Glycosyltransferase_grp1"/>
</dbReference>
<dbReference type="RefSeq" id="WP_113957008.1">
    <property type="nucleotide sequence ID" value="NZ_QNRR01000001.1"/>
</dbReference>
<reference evidence="3 4" key="1">
    <citation type="submission" date="2018-06" db="EMBL/GenBank/DDBJ databases">
        <title>Genomic Encyclopedia of Type Strains, Phase IV (KMG-IV): sequencing the most valuable type-strain genomes for metagenomic binning, comparative biology and taxonomic classification.</title>
        <authorList>
            <person name="Goeker M."/>
        </authorList>
    </citation>
    <scope>NUCLEOTIDE SEQUENCE [LARGE SCALE GENOMIC DNA]</scope>
    <source>
        <strain evidence="3 4">DSM 25532</strain>
    </source>
</reference>
<dbReference type="EMBL" id="QNRR01000001">
    <property type="protein sequence ID" value="RBP48134.1"/>
    <property type="molecule type" value="Genomic_DNA"/>
</dbReference>
<keyword evidence="3" id="KW-0808">Transferase</keyword>
<dbReference type="Proteomes" id="UP000253426">
    <property type="component" value="Unassembled WGS sequence"/>
</dbReference>
<gene>
    <name evidence="3" type="ORF">DES53_101934</name>
</gene>
<name>A0A366HX40_9BACT</name>
<dbReference type="OrthoDB" id="9804196at2"/>
<comment type="caution">
    <text evidence="3">The sequence shown here is derived from an EMBL/GenBank/DDBJ whole genome shotgun (WGS) entry which is preliminary data.</text>
</comment>
<organism evidence="3 4">
    <name type="scientific">Roseimicrobium gellanilyticum</name>
    <dbReference type="NCBI Taxonomy" id="748857"/>
    <lineage>
        <taxon>Bacteria</taxon>
        <taxon>Pseudomonadati</taxon>
        <taxon>Verrucomicrobiota</taxon>
        <taxon>Verrucomicrobiia</taxon>
        <taxon>Verrucomicrobiales</taxon>
        <taxon>Verrucomicrobiaceae</taxon>
        <taxon>Roseimicrobium</taxon>
    </lineage>
</organism>
<dbReference type="InterPro" id="IPR001296">
    <property type="entry name" value="Glyco_trans_1"/>
</dbReference>
<protein>
    <submittedName>
        <fullName evidence="3">Glycosyltransferase involved in cell wall biosynthesis</fullName>
    </submittedName>
</protein>
<dbReference type="PANTHER" id="PTHR45947:SF3">
    <property type="entry name" value="SULFOQUINOVOSYL TRANSFERASE SQD2"/>
    <property type="match status" value="1"/>
</dbReference>
<evidence type="ECO:0000313" key="4">
    <source>
        <dbReference type="Proteomes" id="UP000253426"/>
    </source>
</evidence>
<evidence type="ECO:0000259" key="1">
    <source>
        <dbReference type="Pfam" id="PF00534"/>
    </source>
</evidence>
<accession>A0A366HX40</accession>
<keyword evidence="4" id="KW-1185">Reference proteome</keyword>
<evidence type="ECO:0000313" key="3">
    <source>
        <dbReference type="EMBL" id="RBP48134.1"/>
    </source>
</evidence>